<reference evidence="2 3" key="1">
    <citation type="submission" date="2023-07" db="EMBL/GenBank/DDBJ databases">
        <title>Sorghum-associated microbial communities from plants grown in Nebraska, USA.</title>
        <authorList>
            <person name="Schachtman D."/>
        </authorList>
    </citation>
    <scope>NUCLEOTIDE SEQUENCE [LARGE SCALE GENOMIC DNA]</scope>
    <source>
        <strain evidence="2 3">DS1316</strain>
    </source>
</reference>
<accession>A0ABU1M1S9</accession>
<protein>
    <submittedName>
        <fullName evidence="2">Uncharacterized protein</fullName>
    </submittedName>
</protein>
<organism evidence="2 3">
    <name type="scientific">Paraburkholderia terricola</name>
    <dbReference type="NCBI Taxonomy" id="169427"/>
    <lineage>
        <taxon>Bacteria</taxon>
        <taxon>Pseudomonadati</taxon>
        <taxon>Pseudomonadota</taxon>
        <taxon>Betaproteobacteria</taxon>
        <taxon>Burkholderiales</taxon>
        <taxon>Burkholderiaceae</taxon>
        <taxon>Paraburkholderia</taxon>
    </lineage>
</organism>
<feature type="compositionally biased region" description="Gly residues" evidence="1">
    <location>
        <begin position="144"/>
        <end position="154"/>
    </location>
</feature>
<feature type="compositionally biased region" description="Acidic residues" evidence="1">
    <location>
        <begin position="106"/>
        <end position="116"/>
    </location>
</feature>
<feature type="region of interest" description="Disordered" evidence="1">
    <location>
        <begin position="103"/>
        <end position="161"/>
    </location>
</feature>
<sequence>MRLVDRDHPEKIRRPLGPDETAAVRRFCGAGQEVRPGDVELVAAVLDEMHDGRRVRLWLECDCWQDAKSQPRLTARVRDEGPRHFMRMHRYGEHRCALASFRQDPEPEDDEPDDDTAPPGQHNPLRPVGDTLDYLDDLHEGVARPGGSGGSTGGRGDEGRRLPRLGRILHTLLDDAGFATAHVDELKERSRSWDRLEAYAANEAMSPELTLAQVLYFKPWTSLNEKMAAIDALPWPDKKARSALLLFVADEIRDGAAVKKTSMGECRVRPAKGIRAGGRDQGLTQPPYWVLAVIDRDREGYARFREAFAQHAYSFARPAPLNSRYERRTLEQLFGVMEWVKKRGVDVTLAKPLFEREVRQLDGPSLWCRPDFELTFRTVEAAGIAPRLHRVVIETMGADEPEYLERKSRTHEIMKRRGILIEHRVSDDDGQAERDDAFLRRVGAKILHLAGVQRAGTHRKIPGV</sequence>
<dbReference type="RefSeq" id="WP_310127359.1">
    <property type="nucleotide sequence ID" value="NZ_JAVDRP010000029.1"/>
</dbReference>
<gene>
    <name evidence="2" type="ORF">J2804_006414</name>
</gene>
<name>A0ABU1M1S9_9BURK</name>
<comment type="caution">
    <text evidence="2">The sequence shown here is derived from an EMBL/GenBank/DDBJ whole genome shotgun (WGS) entry which is preliminary data.</text>
</comment>
<dbReference type="Proteomes" id="UP001264340">
    <property type="component" value="Unassembled WGS sequence"/>
</dbReference>
<dbReference type="EMBL" id="JAVDRP010000029">
    <property type="protein sequence ID" value="MDR6412978.1"/>
    <property type="molecule type" value="Genomic_DNA"/>
</dbReference>
<keyword evidence="3" id="KW-1185">Reference proteome</keyword>
<evidence type="ECO:0000256" key="1">
    <source>
        <dbReference type="SAM" id="MobiDB-lite"/>
    </source>
</evidence>
<evidence type="ECO:0000313" key="2">
    <source>
        <dbReference type="EMBL" id="MDR6412978.1"/>
    </source>
</evidence>
<evidence type="ECO:0000313" key="3">
    <source>
        <dbReference type="Proteomes" id="UP001264340"/>
    </source>
</evidence>
<proteinExistence type="predicted"/>